<feature type="transmembrane region" description="Helical" evidence="13">
    <location>
        <begin position="187"/>
        <end position="211"/>
    </location>
</feature>
<keyword evidence="7 13" id="KW-0812">Transmembrane</keyword>
<dbReference type="InterPro" id="IPR002585">
    <property type="entry name" value="Cyt-d_ubiquinol_oxidase_su_1"/>
</dbReference>
<dbReference type="Proteomes" id="UP000297225">
    <property type="component" value="Unassembled WGS sequence"/>
</dbReference>
<evidence type="ECO:0000313" key="14">
    <source>
        <dbReference type="EMBL" id="TFH96256.1"/>
    </source>
</evidence>
<feature type="transmembrane region" description="Helical" evidence="13">
    <location>
        <begin position="61"/>
        <end position="80"/>
    </location>
</feature>
<feature type="transmembrane region" description="Helical" evidence="13">
    <location>
        <begin position="20"/>
        <end position="40"/>
    </location>
</feature>
<dbReference type="PANTHER" id="PTHR30365:SF0">
    <property type="entry name" value="CYTOCHROME BD-I UBIQUINOL OXIDASE SUBUNIT 1"/>
    <property type="match status" value="1"/>
</dbReference>
<evidence type="ECO:0000256" key="11">
    <source>
        <dbReference type="ARBA" id="ARBA00023004"/>
    </source>
</evidence>
<keyword evidence="11 13" id="KW-0408">Iron</keyword>
<dbReference type="GO" id="GO:0005886">
    <property type="term" value="C:plasma membrane"/>
    <property type="evidence" value="ECO:0007669"/>
    <property type="project" value="UniProtKB-SubCell"/>
</dbReference>
<keyword evidence="4 13" id="KW-1003">Cell membrane</keyword>
<organism evidence="14 15">
    <name type="scientific">Porphyromonas levii</name>
    <dbReference type="NCBI Taxonomy" id="28114"/>
    <lineage>
        <taxon>Bacteria</taxon>
        <taxon>Pseudomonadati</taxon>
        <taxon>Bacteroidota</taxon>
        <taxon>Bacteroidia</taxon>
        <taxon>Bacteroidales</taxon>
        <taxon>Porphyromonadaceae</taxon>
        <taxon>Porphyromonas</taxon>
    </lineage>
</organism>
<dbReference type="GO" id="GO:0020037">
    <property type="term" value="F:heme binding"/>
    <property type="evidence" value="ECO:0007669"/>
    <property type="project" value="TreeGrafter"/>
</dbReference>
<comment type="caution">
    <text evidence="14">The sequence shown here is derived from an EMBL/GenBank/DDBJ whole genome shotgun (WGS) entry which is preliminary data.</text>
</comment>
<keyword evidence="5" id="KW-0997">Cell inner membrane</keyword>
<feature type="transmembrane region" description="Helical" evidence="13">
    <location>
        <begin position="133"/>
        <end position="154"/>
    </location>
</feature>
<evidence type="ECO:0000256" key="2">
    <source>
        <dbReference type="ARBA" id="ARBA00009819"/>
    </source>
</evidence>
<evidence type="ECO:0000256" key="9">
    <source>
        <dbReference type="ARBA" id="ARBA00022982"/>
    </source>
</evidence>
<evidence type="ECO:0000256" key="1">
    <source>
        <dbReference type="ARBA" id="ARBA00004429"/>
    </source>
</evidence>
<dbReference type="RefSeq" id="WP_134849147.1">
    <property type="nucleotide sequence ID" value="NZ_CP197400.1"/>
</dbReference>
<feature type="transmembrane region" description="Helical" evidence="13">
    <location>
        <begin position="401"/>
        <end position="424"/>
    </location>
</feature>
<evidence type="ECO:0000256" key="3">
    <source>
        <dbReference type="ARBA" id="ARBA00022448"/>
    </source>
</evidence>
<reference evidence="14 15" key="1">
    <citation type="submission" date="2019-03" db="EMBL/GenBank/DDBJ databases">
        <title>Porphyromonas levii Isolated from the Uterus of Dairy Cows.</title>
        <authorList>
            <person name="Francis A.M."/>
        </authorList>
    </citation>
    <scope>NUCLEOTIDE SEQUENCE [LARGE SCALE GENOMIC DNA]</scope>
    <source>
        <strain evidence="14 15">AF5678</strain>
    </source>
</reference>
<protein>
    <submittedName>
        <fullName evidence="14">Cytochrome ubiquinol oxidase subunit I</fullName>
    </submittedName>
</protein>
<evidence type="ECO:0000256" key="6">
    <source>
        <dbReference type="ARBA" id="ARBA00022617"/>
    </source>
</evidence>
<evidence type="ECO:0000256" key="12">
    <source>
        <dbReference type="ARBA" id="ARBA00023136"/>
    </source>
</evidence>
<dbReference type="PIRSF" id="PIRSF006446">
    <property type="entry name" value="Cyt_quinol_oxidase_1"/>
    <property type="match status" value="1"/>
</dbReference>
<accession>A0A4Y8WQK0</accession>
<dbReference type="EMBL" id="SPNC01000025">
    <property type="protein sequence ID" value="TFH96256.1"/>
    <property type="molecule type" value="Genomic_DNA"/>
</dbReference>
<comment type="subcellular location">
    <subcellularLocation>
        <location evidence="1">Cell inner membrane</location>
        <topology evidence="1">Multi-pass membrane protein</topology>
    </subcellularLocation>
</comment>
<feature type="transmembrane region" description="Helical" evidence="13">
    <location>
        <begin position="223"/>
        <end position="245"/>
    </location>
</feature>
<evidence type="ECO:0000256" key="5">
    <source>
        <dbReference type="ARBA" id="ARBA00022519"/>
    </source>
</evidence>
<evidence type="ECO:0000256" key="13">
    <source>
        <dbReference type="PIRNR" id="PIRNR006446"/>
    </source>
</evidence>
<dbReference type="GO" id="GO:0046872">
    <property type="term" value="F:metal ion binding"/>
    <property type="evidence" value="ECO:0007669"/>
    <property type="project" value="UniProtKB-UniRule"/>
</dbReference>
<keyword evidence="8 13" id="KW-0479">Metal-binding</keyword>
<sequence>MLLTSTLIDWSRMQFAMTAMYHWLFVPLTLGMGIVMALAETKYYRTGDDFWKEAAKFWQKVFGINFAAGIATGLILEFQFGTNWSNYSYFVGDIFGAPLAIEGMFAFFMEATFFAIMFFGWGKVSKKFHLTATWLTIFGATMSAWWILVANAWMQYPQGMVFNPDTVRHEMVSFVDVALSPVAVVKFFHSVISSWILGSIVVMGISAYYLLRKKNQRFAIESIRLAAWLGLISSVITAFTGHLSAGQVASHQPMKLAAMENMYVGRAEAPLSAFGIVNPDKKKSDWASDKPDYLAGLNIELPYGLSILSYNDPSAFVPGIKDILEGYTAYDGTVVLPASERIERGKMAIQALADYRAAKEIGNEAEAEIQRGILDANMEHFGYGYMSSVEELIPNVPMLYYSFRTMVGLGMLFILICLLPIFFIKKDREKFANMRWYSWVLILSVPLVYIASQCGWVVAEVGRQPWTIQNALPVQAAVSNIAAGAVKTTFILFLVLFSVMLIAELSIMLNAIKKGPKTEAENITNVEQ</sequence>
<dbReference type="AlphaFoldDB" id="A0A4Y8WQK0"/>
<keyword evidence="6 13" id="KW-0349">Heme</keyword>
<dbReference type="GO" id="GO:0009055">
    <property type="term" value="F:electron transfer activity"/>
    <property type="evidence" value="ECO:0007669"/>
    <property type="project" value="UniProtKB-UniRule"/>
</dbReference>
<evidence type="ECO:0000313" key="15">
    <source>
        <dbReference type="Proteomes" id="UP000297225"/>
    </source>
</evidence>
<feature type="transmembrane region" description="Helical" evidence="13">
    <location>
        <begin position="436"/>
        <end position="459"/>
    </location>
</feature>
<evidence type="ECO:0000256" key="4">
    <source>
        <dbReference type="ARBA" id="ARBA00022475"/>
    </source>
</evidence>
<dbReference type="OrthoDB" id="9807042at2"/>
<keyword evidence="9 13" id="KW-0249">Electron transport</keyword>
<comment type="similarity">
    <text evidence="2 13">Belongs to the cytochrome ubiquinol oxidase subunit 1 family.</text>
</comment>
<gene>
    <name evidence="14" type="ORF">E4P47_02750</name>
</gene>
<proteinExistence type="inferred from homology"/>
<dbReference type="STRING" id="1122973.GCA_000379925_00170"/>
<evidence type="ECO:0000256" key="8">
    <source>
        <dbReference type="ARBA" id="ARBA00022723"/>
    </source>
</evidence>
<keyword evidence="15" id="KW-1185">Reference proteome</keyword>
<name>A0A4Y8WQK0_9PORP</name>
<feature type="transmembrane region" description="Helical" evidence="13">
    <location>
        <begin position="490"/>
        <end position="512"/>
    </location>
</feature>
<evidence type="ECO:0000256" key="7">
    <source>
        <dbReference type="ARBA" id="ARBA00022692"/>
    </source>
</evidence>
<dbReference type="Pfam" id="PF01654">
    <property type="entry name" value="Cyt_bd_oxida_I"/>
    <property type="match status" value="1"/>
</dbReference>
<keyword evidence="3 13" id="KW-0813">Transport</keyword>
<evidence type="ECO:0000256" key="10">
    <source>
        <dbReference type="ARBA" id="ARBA00022989"/>
    </source>
</evidence>
<keyword evidence="10 13" id="KW-1133">Transmembrane helix</keyword>
<feature type="transmembrane region" description="Helical" evidence="13">
    <location>
        <begin position="100"/>
        <end position="121"/>
    </location>
</feature>
<dbReference type="GO" id="GO:0019646">
    <property type="term" value="P:aerobic electron transport chain"/>
    <property type="evidence" value="ECO:0007669"/>
    <property type="project" value="InterPro"/>
</dbReference>
<dbReference type="GO" id="GO:0070069">
    <property type="term" value="C:cytochrome complex"/>
    <property type="evidence" value="ECO:0007669"/>
    <property type="project" value="UniProtKB-UniRule"/>
</dbReference>
<dbReference type="GO" id="GO:0016682">
    <property type="term" value="F:oxidoreductase activity, acting on diphenols and related substances as donors, oxygen as acceptor"/>
    <property type="evidence" value="ECO:0007669"/>
    <property type="project" value="TreeGrafter"/>
</dbReference>
<dbReference type="PANTHER" id="PTHR30365">
    <property type="entry name" value="CYTOCHROME D UBIQUINOL OXIDASE"/>
    <property type="match status" value="1"/>
</dbReference>
<keyword evidence="12 13" id="KW-0472">Membrane</keyword>